<reference evidence="2" key="1">
    <citation type="journal article" date="2019" name="Nat. Commun.">
        <title>Expansion of phycobilisome linker gene families in mesophilic red algae.</title>
        <authorList>
            <person name="Lee J."/>
            <person name="Kim D."/>
            <person name="Bhattacharya D."/>
            <person name="Yoon H.S."/>
        </authorList>
    </citation>
    <scope>NUCLEOTIDE SEQUENCE [LARGE SCALE GENOMIC DNA]</scope>
    <source>
        <strain evidence="2">CCMP 1328</strain>
    </source>
</reference>
<keyword evidence="2" id="KW-1185">Reference proteome</keyword>
<accession>A0A5J4YSB9</accession>
<evidence type="ECO:0000313" key="2">
    <source>
        <dbReference type="Proteomes" id="UP000324585"/>
    </source>
</evidence>
<name>A0A5J4YSB9_PORPP</name>
<dbReference type="EMBL" id="VRMN01000006">
    <property type="protein sequence ID" value="KAA8493594.1"/>
    <property type="molecule type" value="Genomic_DNA"/>
</dbReference>
<dbReference type="Proteomes" id="UP000324585">
    <property type="component" value="Unassembled WGS sequence"/>
</dbReference>
<comment type="caution">
    <text evidence="1">The sequence shown here is derived from an EMBL/GenBank/DDBJ whole genome shotgun (WGS) entry which is preliminary data.</text>
</comment>
<dbReference type="OrthoDB" id="10261052at2759"/>
<proteinExistence type="predicted"/>
<protein>
    <submittedName>
        <fullName evidence="1">Uncharacterized protein</fullName>
    </submittedName>
</protein>
<organism evidence="1 2">
    <name type="scientific">Porphyridium purpureum</name>
    <name type="common">Red alga</name>
    <name type="synonym">Porphyridium cruentum</name>
    <dbReference type="NCBI Taxonomy" id="35688"/>
    <lineage>
        <taxon>Eukaryota</taxon>
        <taxon>Rhodophyta</taxon>
        <taxon>Bangiophyceae</taxon>
        <taxon>Porphyridiales</taxon>
        <taxon>Porphyridiaceae</taxon>
        <taxon>Porphyridium</taxon>
    </lineage>
</organism>
<evidence type="ECO:0000313" key="1">
    <source>
        <dbReference type="EMBL" id="KAA8493594.1"/>
    </source>
</evidence>
<dbReference type="AlphaFoldDB" id="A0A5J4YSB9"/>
<gene>
    <name evidence="1" type="ORF">FVE85_4731</name>
</gene>
<sequence>MIYNFMFVTASGVVLYHQEFTHGIAQPRLVGGLLTALEEFSRAAVGVPVAHIRMKQMSLTLVEAPFMRRAETSDHHTLDRTQSELEGMAMQADLGLDNILAHRPDAPGLANAHVQAEHGNGDAQNPEKTGPGAAATAAMNGGSFSAGSNTVRAAPALQGTADRLMCVLFHSVDGSHDLAALLASQLLSTFMQQNSVHLEVLKPAQMSTTDKFARFSEQVINVLKQAYRPIMQDLDRNTLVDTVWLIHHDQTFRDFERGPSRSLMYVSNNANVRGIPWQIVAMMNAAHDLMSISQQVPQAIRVGRTLLLQHLGNHGLLLVVNSDNLDKPELWSAVDRTRCLLNELQDLLTKYHGSL</sequence>